<gene>
    <name evidence="3" type="ORF">Tsubulata_029187</name>
</gene>
<reference evidence="3" key="1">
    <citation type="submission" date="2022-02" db="EMBL/GenBank/DDBJ databases">
        <authorList>
            <person name="Henning P.M."/>
            <person name="McCubbin A.G."/>
            <person name="Shore J.S."/>
        </authorList>
    </citation>
    <scope>NUCLEOTIDE SEQUENCE</scope>
    <source>
        <strain evidence="3">F60SS</strain>
        <tissue evidence="3">Leaves</tissue>
    </source>
</reference>
<organism evidence="3 4">
    <name type="scientific">Turnera subulata</name>
    <dbReference type="NCBI Taxonomy" id="218843"/>
    <lineage>
        <taxon>Eukaryota</taxon>
        <taxon>Viridiplantae</taxon>
        <taxon>Streptophyta</taxon>
        <taxon>Embryophyta</taxon>
        <taxon>Tracheophyta</taxon>
        <taxon>Spermatophyta</taxon>
        <taxon>Magnoliopsida</taxon>
        <taxon>eudicotyledons</taxon>
        <taxon>Gunneridae</taxon>
        <taxon>Pentapetalae</taxon>
        <taxon>rosids</taxon>
        <taxon>fabids</taxon>
        <taxon>Malpighiales</taxon>
        <taxon>Passifloraceae</taxon>
        <taxon>Turnera</taxon>
    </lineage>
</organism>
<protein>
    <recommendedName>
        <fullName evidence="2">Stress-response A/B barrel domain-containing protein</fullName>
    </recommendedName>
</protein>
<reference evidence="3" key="2">
    <citation type="journal article" date="2023" name="Plants (Basel)">
        <title>Annotation of the Turnera subulata (Passifloraceae) Draft Genome Reveals the S-Locus Evolved after the Divergence of Turneroideae from Passifloroideae in a Stepwise Manner.</title>
        <authorList>
            <person name="Henning P.M."/>
            <person name="Roalson E.H."/>
            <person name="Mir W."/>
            <person name="McCubbin A.G."/>
            <person name="Shore J.S."/>
        </authorList>
    </citation>
    <scope>NUCLEOTIDE SEQUENCE</scope>
    <source>
        <strain evidence="3">F60SS</strain>
    </source>
</reference>
<dbReference type="Proteomes" id="UP001141552">
    <property type="component" value="Unassembled WGS sequence"/>
</dbReference>
<dbReference type="EMBL" id="JAKUCV010005065">
    <property type="protein sequence ID" value="KAJ4832827.1"/>
    <property type="molecule type" value="Genomic_DNA"/>
</dbReference>
<feature type="signal peptide" evidence="1">
    <location>
        <begin position="1"/>
        <end position="25"/>
    </location>
</feature>
<dbReference type="Gene3D" id="3.30.70.100">
    <property type="match status" value="1"/>
</dbReference>
<dbReference type="SUPFAM" id="SSF54909">
    <property type="entry name" value="Dimeric alpha+beta barrel"/>
    <property type="match status" value="1"/>
</dbReference>
<feature type="domain" description="Stress-response A/B barrel" evidence="2">
    <location>
        <begin position="36"/>
        <end position="132"/>
    </location>
</feature>
<evidence type="ECO:0000256" key="1">
    <source>
        <dbReference type="SAM" id="SignalP"/>
    </source>
</evidence>
<name>A0A9Q0FJY0_9ROSI</name>
<accession>A0A9Q0FJY0</accession>
<dbReference type="InterPro" id="IPR013097">
    <property type="entry name" value="Dabb"/>
</dbReference>
<comment type="caution">
    <text evidence="3">The sequence shown here is derived from an EMBL/GenBank/DDBJ whole genome shotgun (WGS) entry which is preliminary data.</text>
</comment>
<sequence>MGIIGPSVLVNHFLVLSLLLYVAMGADTDCERDTTVYHFVLNTFLDLLPQPAIDKILLGYVNLTNEDPRVKHFYWGKDLGPKVENRTEGYDYGYMTTLCSEEETIAYLKDDRTVRFGREFFGASKKAIAINYMHNYTYEGKGPGPCRCARVGCDPPPKIPIP</sequence>
<dbReference type="PROSITE" id="PS51502">
    <property type="entry name" value="S_R_A_B_BARREL"/>
    <property type="match status" value="1"/>
</dbReference>
<evidence type="ECO:0000313" key="4">
    <source>
        <dbReference type="Proteomes" id="UP001141552"/>
    </source>
</evidence>
<feature type="chain" id="PRO_5040393300" description="Stress-response A/B barrel domain-containing protein" evidence="1">
    <location>
        <begin position="26"/>
        <end position="162"/>
    </location>
</feature>
<evidence type="ECO:0000313" key="3">
    <source>
        <dbReference type="EMBL" id="KAJ4832827.1"/>
    </source>
</evidence>
<dbReference type="InterPro" id="IPR011008">
    <property type="entry name" value="Dimeric_a/b-barrel"/>
</dbReference>
<keyword evidence="1" id="KW-0732">Signal</keyword>
<keyword evidence="4" id="KW-1185">Reference proteome</keyword>
<dbReference type="OrthoDB" id="42919at2759"/>
<evidence type="ECO:0000259" key="2">
    <source>
        <dbReference type="PROSITE" id="PS51502"/>
    </source>
</evidence>
<dbReference type="AlphaFoldDB" id="A0A9Q0FJY0"/>
<proteinExistence type="predicted"/>
<dbReference type="Pfam" id="PF07876">
    <property type="entry name" value="Dabb"/>
    <property type="match status" value="1"/>
</dbReference>